<name>A0A820QZG9_9BILA</name>
<proteinExistence type="predicted"/>
<accession>A0A820QZG9</accession>
<protein>
    <submittedName>
        <fullName evidence="2">Uncharacterized protein</fullName>
    </submittedName>
</protein>
<feature type="non-terminal residue" evidence="2">
    <location>
        <position position="137"/>
    </location>
</feature>
<organism evidence="2 3">
    <name type="scientific">Adineta steineri</name>
    <dbReference type="NCBI Taxonomy" id="433720"/>
    <lineage>
        <taxon>Eukaryota</taxon>
        <taxon>Metazoa</taxon>
        <taxon>Spiralia</taxon>
        <taxon>Gnathifera</taxon>
        <taxon>Rotifera</taxon>
        <taxon>Eurotatoria</taxon>
        <taxon>Bdelloidea</taxon>
        <taxon>Adinetida</taxon>
        <taxon>Adinetidae</taxon>
        <taxon>Adineta</taxon>
    </lineage>
</organism>
<feature type="non-terminal residue" evidence="2">
    <location>
        <position position="1"/>
    </location>
</feature>
<dbReference type="EMBL" id="CAJOBB010028067">
    <property type="protein sequence ID" value="CAF4427294.1"/>
    <property type="molecule type" value="Genomic_DNA"/>
</dbReference>
<dbReference type="AlphaFoldDB" id="A0A820QZG9"/>
<keyword evidence="1" id="KW-0472">Membrane</keyword>
<evidence type="ECO:0000313" key="3">
    <source>
        <dbReference type="Proteomes" id="UP000663868"/>
    </source>
</evidence>
<evidence type="ECO:0000256" key="1">
    <source>
        <dbReference type="SAM" id="Phobius"/>
    </source>
</evidence>
<gene>
    <name evidence="2" type="ORF">KXQ929_LOCUS52568</name>
</gene>
<feature type="transmembrane region" description="Helical" evidence="1">
    <location>
        <begin position="12"/>
        <end position="33"/>
    </location>
</feature>
<sequence>KLRNFILYNSRTVFLWMIVLATIDRWLSSSISINLRSMSNLKNVQRTNLSDILRACYGSTYSCRLTTDLIYAFGTVLLPLLLMIIFGLLTIKNVRHLQSRVHAINGVMISLENRTLSSNRSGHLPAKKTDRQLLKML</sequence>
<keyword evidence="1" id="KW-0812">Transmembrane</keyword>
<feature type="transmembrane region" description="Helical" evidence="1">
    <location>
        <begin position="69"/>
        <end position="91"/>
    </location>
</feature>
<comment type="caution">
    <text evidence="2">The sequence shown here is derived from an EMBL/GenBank/DDBJ whole genome shotgun (WGS) entry which is preliminary data.</text>
</comment>
<reference evidence="2" key="1">
    <citation type="submission" date="2021-02" db="EMBL/GenBank/DDBJ databases">
        <authorList>
            <person name="Nowell W R."/>
        </authorList>
    </citation>
    <scope>NUCLEOTIDE SEQUENCE</scope>
</reference>
<evidence type="ECO:0000313" key="2">
    <source>
        <dbReference type="EMBL" id="CAF4427294.1"/>
    </source>
</evidence>
<dbReference type="Proteomes" id="UP000663868">
    <property type="component" value="Unassembled WGS sequence"/>
</dbReference>
<keyword evidence="1" id="KW-1133">Transmembrane helix</keyword>